<evidence type="ECO:0000256" key="4">
    <source>
        <dbReference type="ARBA" id="ARBA00022827"/>
    </source>
</evidence>
<dbReference type="PANTHER" id="PTHR42784:SF1">
    <property type="entry name" value="PYRANOSE 2-OXIDASE"/>
    <property type="match status" value="1"/>
</dbReference>
<dbReference type="GO" id="GO:0071949">
    <property type="term" value="F:FAD binding"/>
    <property type="evidence" value="ECO:0007669"/>
    <property type="project" value="InterPro"/>
</dbReference>
<dbReference type="AlphaFoldDB" id="A0A0F4XJA6"/>
<dbReference type="GO" id="GO:0016491">
    <property type="term" value="F:oxidoreductase activity"/>
    <property type="evidence" value="ECO:0007669"/>
    <property type="project" value="UniProtKB-KW"/>
</dbReference>
<evidence type="ECO:0000259" key="6">
    <source>
        <dbReference type="Pfam" id="PF01494"/>
    </source>
</evidence>
<evidence type="ECO:0000313" key="7">
    <source>
        <dbReference type="EMBL" id="KKA06067.1"/>
    </source>
</evidence>
<comment type="similarity">
    <text evidence="2">Belongs to the GMC oxidoreductase family.</text>
</comment>
<sequence>MKPEFDVIIVGSGPAGTSAAYPLVKAGLRVLMVDAQADTASATLPTRPFLSARTNDEHQWKWMIGENFHALNQLDAVSPKLKTPTHAHVFEGYSARNRIETDNFIGIGSLATGGLSNAWGCGVATLGASDFAGLPIDYSEMQASYETVTRRIGISGRIDDDLSSYFGLDEWSQPPLPLDALHQRLLDQYTRRRSAFPDLGFRLGRSRVAVLSQPLDERKACDLSGNCLWGCQNQALYSASQELQKLKQYPGFQHLQDFLVEDLQKLDGAWAITDHRSARRFCGTRLLLAAGTLATTRLALKSLNHSAPIPLLSSPTAAFLLWLPKMLGTPRVPTFGLGQLSFALALTASTTAFGSTFSTTGLPMTEFVSRIPMSKRYSIELLKNLLSACLVGNIFLPGHLSNNTAVLRPDGSLRINGQVHPELPGLMKAAEATLRRIYWKMGALLMPMSFTIGRPGADIHYAGTLPMHSTPRIGQTDRFGEVAGLGGVHIVDGACLPSLTEKSHTLTLMANADRIARSLATTIGNQKA</sequence>
<dbReference type="PRINTS" id="PR00411">
    <property type="entry name" value="PNDRDTASEI"/>
</dbReference>
<dbReference type="InterPro" id="IPR051473">
    <property type="entry name" value="P2Ox-like"/>
</dbReference>
<accession>A0A0F4XJA6</accession>
<dbReference type="Proteomes" id="UP000033662">
    <property type="component" value="Unassembled WGS sequence"/>
</dbReference>
<feature type="domain" description="FAD-binding" evidence="6">
    <location>
        <begin position="5"/>
        <end position="41"/>
    </location>
</feature>
<dbReference type="PANTHER" id="PTHR42784">
    <property type="entry name" value="PYRANOSE 2-OXIDASE"/>
    <property type="match status" value="1"/>
</dbReference>
<dbReference type="InterPro" id="IPR002938">
    <property type="entry name" value="FAD-bd"/>
</dbReference>
<comment type="caution">
    <text evidence="7">The sequence shown here is derived from an EMBL/GenBank/DDBJ whole genome shotgun (WGS) entry which is preliminary data.</text>
</comment>
<dbReference type="EMBL" id="JZXC01000021">
    <property type="protein sequence ID" value="KKA06067.1"/>
    <property type="molecule type" value="Genomic_DNA"/>
</dbReference>
<keyword evidence="4" id="KW-0274">FAD</keyword>
<dbReference type="PATRIC" id="fig|132476.4.peg.2710"/>
<name>A0A0F4XJA6_9PSED</name>
<protein>
    <submittedName>
        <fullName evidence="7">4Fe-4S ferredoxin</fullName>
    </submittedName>
</protein>
<gene>
    <name evidence="7" type="ORF">VP02_20360</name>
</gene>
<evidence type="ECO:0000256" key="1">
    <source>
        <dbReference type="ARBA" id="ARBA00001974"/>
    </source>
</evidence>
<comment type="cofactor">
    <cofactor evidence="1">
        <name>FAD</name>
        <dbReference type="ChEBI" id="CHEBI:57692"/>
    </cofactor>
</comment>
<dbReference type="Pfam" id="PF01494">
    <property type="entry name" value="FAD_binding_3"/>
    <property type="match status" value="1"/>
</dbReference>
<keyword evidence="5" id="KW-0560">Oxidoreductase</keyword>
<keyword evidence="3" id="KW-0285">Flavoprotein</keyword>
<evidence type="ECO:0000256" key="5">
    <source>
        <dbReference type="ARBA" id="ARBA00023002"/>
    </source>
</evidence>
<organism evidence="7 8">
    <name type="scientific">Pseudomonas kilonensis</name>
    <dbReference type="NCBI Taxonomy" id="132476"/>
    <lineage>
        <taxon>Bacteria</taxon>
        <taxon>Pseudomonadati</taxon>
        <taxon>Pseudomonadota</taxon>
        <taxon>Gammaproteobacteria</taxon>
        <taxon>Pseudomonadales</taxon>
        <taxon>Pseudomonadaceae</taxon>
        <taxon>Pseudomonas</taxon>
    </lineage>
</organism>
<dbReference type="SUPFAM" id="SSF51905">
    <property type="entry name" value="FAD/NAD(P)-binding domain"/>
    <property type="match status" value="1"/>
</dbReference>
<dbReference type="OrthoDB" id="9769565at2"/>
<evidence type="ECO:0000256" key="2">
    <source>
        <dbReference type="ARBA" id="ARBA00010790"/>
    </source>
</evidence>
<evidence type="ECO:0000256" key="3">
    <source>
        <dbReference type="ARBA" id="ARBA00022630"/>
    </source>
</evidence>
<dbReference type="Gene3D" id="3.50.50.60">
    <property type="entry name" value="FAD/NAD(P)-binding domain"/>
    <property type="match status" value="2"/>
</dbReference>
<proteinExistence type="inferred from homology"/>
<reference evidence="7 8" key="1">
    <citation type="submission" date="2015-03" db="EMBL/GenBank/DDBJ databases">
        <title>Pseudomonas fluorescens 1855-344 Genome sequencing and assembly.</title>
        <authorList>
            <person name="Eng W.W.H."/>
            <person name="Gan H.M."/>
            <person name="Savka M.A."/>
        </authorList>
    </citation>
    <scope>NUCLEOTIDE SEQUENCE [LARGE SCALE GENOMIC DNA]</scope>
    <source>
        <strain evidence="7 8">1855-344</strain>
    </source>
</reference>
<dbReference type="InterPro" id="IPR036188">
    <property type="entry name" value="FAD/NAD-bd_sf"/>
</dbReference>
<evidence type="ECO:0000313" key="8">
    <source>
        <dbReference type="Proteomes" id="UP000033662"/>
    </source>
</evidence>